<reference evidence="1 2" key="2">
    <citation type="submission" date="2020-03" db="EMBL/GenBank/DDBJ databases">
        <authorList>
            <person name="Ichikawa N."/>
            <person name="Kimura A."/>
            <person name="Kitahashi Y."/>
            <person name="Uohara A."/>
        </authorList>
    </citation>
    <scope>NUCLEOTIDE SEQUENCE [LARGE SCALE GENOMIC DNA]</scope>
    <source>
        <strain evidence="1 2">NBRC 107702</strain>
    </source>
</reference>
<sequence>MRGLRLPRSRSIYRPSGPYRYLVPLLAALTVLAVPSVASASVATTEQVAAARWSTPFQCPNGSTASAGRLIVESVNSFEEGTTPDPNPPIGVAFVGQCPDGTFSWGVGGATRTQLPTTQFDPDLEYVSASGTYANVRDNRGGLHTVSINARWTATGPIVTEDSGPGAWLKQRSATATATIVFDGNTLVDGAANYPYHAPFIRVEVCE</sequence>
<gene>
    <name evidence="1" type="ORF">Pflav_047530</name>
</gene>
<evidence type="ECO:0000313" key="2">
    <source>
        <dbReference type="Proteomes" id="UP000502508"/>
    </source>
</evidence>
<dbReference type="EMBL" id="AP022870">
    <property type="protein sequence ID" value="BCB78343.1"/>
    <property type="molecule type" value="Genomic_DNA"/>
</dbReference>
<proteinExistence type="predicted"/>
<dbReference type="KEGG" id="pfla:Pflav_047530"/>
<accession>A0A6F8XX08</accession>
<keyword evidence="2" id="KW-1185">Reference proteome</keyword>
<evidence type="ECO:0000313" key="1">
    <source>
        <dbReference type="EMBL" id="BCB78343.1"/>
    </source>
</evidence>
<protein>
    <submittedName>
        <fullName evidence="1">Uncharacterized protein</fullName>
    </submittedName>
</protein>
<name>A0A6F8XX08_9ACTN</name>
<dbReference type="RefSeq" id="WP_173032636.1">
    <property type="nucleotide sequence ID" value="NZ_AP022870.1"/>
</dbReference>
<dbReference type="AlphaFoldDB" id="A0A6F8XX08"/>
<organism evidence="1 2">
    <name type="scientific">Phytohabitans flavus</name>
    <dbReference type="NCBI Taxonomy" id="1076124"/>
    <lineage>
        <taxon>Bacteria</taxon>
        <taxon>Bacillati</taxon>
        <taxon>Actinomycetota</taxon>
        <taxon>Actinomycetes</taxon>
        <taxon>Micromonosporales</taxon>
        <taxon>Micromonosporaceae</taxon>
    </lineage>
</organism>
<dbReference type="Proteomes" id="UP000502508">
    <property type="component" value="Chromosome"/>
</dbReference>
<reference evidence="1 2" key="1">
    <citation type="submission" date="2020-03" db="EMBL/GenBank/DDBJ databases">
        <title>Whole genome shotgun sequence of Phytohabitans flavus NBRC 107702.</title>
        <authorList>
            <person name="Komaki H."/>
            <person name="Tamura T."/>
        </authorList>
    </citation>
    <scope>NUCLEOTIDE SEQUENCE [LARGE SCALE GENOMIC DNA]</scope>
    <source>
        <strain evidence="1 2">NBRC 107702</strain>
    </source>
</reference>